<evidence type="ECO:0000313" key="3">
    <source>
        <dbReference type="Proteomes" id="UP001529510"/>
    </source>
</evidence>
<sequence>MFTVSPYSDPMMVKLHSGMSRHVEDPEMLWVMGPVLAVVLIIIIVIAILLFK</sequence>
<dbReference type="AlphaFoldDB" id="A0ABD0QVL7"/>
<keyword evidence="1" id="KW-1133">Transmembrane helix</keyword>
<name>A0ABD0QVL7_CIRMR</name>
<feature type="transmembrane region" description="Helical" evidence="1">
    <location>
        <begin position="28"/>
        <end position="51"/>
    </location>
</feature>
<proteinExistence type="predicted"/>
<keyword evidence="1" id="KW-0812">Transmembrane</keyword>
<keyword evidence="3" id="KW-1185">Reference proteome</keyword>
<dbReference type="EMBL" id="JAMKFB020000006">
    <property type="protein sequence ID" value="KAL0190267.1"/>
    <property type="molecule type" value="Genomic_DNA"/>
</dbReference>
<dbReference type="Proteomes" id="UP001529510">
    <property type="component" value="Unassembled WGS sequence"/>
</dbReference>
<organism evidence="2 3">
    <name type="scientific">Cirrhinus mrigala</name>
    <name type="common">Mrigala</name>
    <dbReference type="NCBI Taxonomy" id="683832"/>
    <lineage>
        <taxon>Eukaryota</taxon>
        <taxon>Metazoa</taxon>
        <taxon>Chordata</taxon>
        <taxon>Craniata</taxon>
        <taxon>Vertebrata</taxon>
        <taxon>Euteleostomi</taxon>
        <taxon>Actinopterygii</taxon>
        <taxon>Neopterygii</taxon>
        <taxon>Teleostei</taxon>
        <taxon>Ostariophysi</taxon>
        <taxon>Cypriniformes</taxon>
        <taxon>Cyprinidae</taxon>
        <taxon>Labeoninae</taxon>
        <taxon>Labeonini</taxon>
        <taxon>Cirrhinus</taxon>
    </lineage>
</organism>
<gene>
    <name evidence="2" type="ORF">M9458_012965</name>
</gene>
<reference evidence="2 3" key="1">
    <citation type="submission" date="2024-05" db="EMBL/GenBank/DDBJ databases">
        <title>Genome sequencing and assembly of Indian major carp, Cirrhinus mrigala (Hamilton, 1822).</title>
        <authorList>
            <person name="Mohindra V."/>
            <person name="Chowdhury L.M."/>
            <person name="Lal K."/>
            <person name="Jena J.K."/>
        </authorList>
    </citation>
    <scope>NUCLEOTIDE SEQUENCE [LARGE SCALE GENOMIC DNA]</scope>
    <source>
        <strain evidence="2">CM1030</strain>
        <tissue evidence="2">Blood</tissue>
    </source>
</reference>
<comment type="caution">
    <text evidence="2">The sequence shown here is derived from an EMBL/GenBank/DDBJ whole genome shotgun (WGS) entry which is preliminary data.</text>
</comment>
<protein>
    <submittedName>
        <fullName evidence="2">Uncharacterized protein</fullName>
    </submittedName>
</protein>
<evidence type="ECO:0000313" key="2">
    <source>
        <dbReference type="EMBL" id="KAL0190267.1"/>
    </source>
</evidence>
<accession>A0ABD0QVL7</accession>
<feature type="non-terminal residue" evidence="2">
    <location>
        <position position="52"/>
    </location>
</feature>
<evidence type="ECO:0000256" key="1">
    <source>
        <dbReference type="SAM" id="Phobius"/>
    </source>
</evidence>
<keyword evidence="1" id="KW-0472">Membrane</keyword>